<accession>X1P0Y0</accession>
<reference evidence="1" key="1">
    <citation type="journal article" date="2014" name="Front. Microbiol.">
        <title>High frequency of phylogenetically diverse reductive dehalogenase-homologous genes in deep subseafloor sedimentary metagenomes.</title>
        <authorList>
            <person name="Kawai M."/>
            <person name="Futagami T."/>
            <person name="Toyoda A."/>
            <person name="Takaki Y."/>
            <person name="Nishi S."/>
            <person name="Hori S."/>
            <person name="Arai W."/>
            <person name="Tsubouchi T."/>
            <person name="Morono Y."/>
            <person name="Uchiyama I."/>
            <person name="Ito T."/>
            <person name="Fujiyama A."/>
            <person name="Inagaki F."/>
            <person name="Takami H."/>
        </authorList>
    </citation>
    <scope>NUCLEOTIDE SEQUENCE</scope>
    <source>
        <strain evidence="1">Expedition CK06-06</strain>
    </source>
</reference>
<protein>
    <recommendedName>
        <fullName evidence="2">DUF4878 domain-containing protein</fullName>
    </recommendedName>
</protein>
<dbReference type="AlphaFoldDB" id="X1P0Y0"/>
<dbReference type="EMBL" id="BARV01016227">
    <property type="protein sequence ID" value="GAI24564.1"/>
    <property type="molecule type" value="Genomic_DNA"/>
</dbReference>
<organism evidence="1">
    <name type="scientific">marine sediment metagenome</name>
    <dbReference type="NCBI Taxonomy" id="412755"/>
    <lineage>
        <taxon>unclassified sequences</taxon>
        <taxon>metagenomes</taxon>
        <taxon>ecological metagenomes</taxon>
    </lineage>
</organism>
<dbReference type="Gene3D" id="3.10.450.50">
    <property type="match status" value="1"/>
</dbReference>
<proteinExistence type="predicted"/>
<evidence type="ECO:0008006" key="2">
    <source>
        <dbReference type="Google" id="ProtNLM"/>
    </source>
</evidence>
<evidence type="ECO:0000313" key="1">
    <source>
        <dbReference type="EMBL" id="GAI24564.1"/>
    </source>
</evidence>
<feature type="non-terminal residue" evidence="1">
    <location>
        <position position="1"/>
    </location>
</feature>
<gene>
    <name evidence="1" type="ORF">S06H3_27898</name>
</gene>
<name>X1P0Y0_9ZZZZ</name>
<comment type="caution">
    <text evidence="1">The sequence shown here is derived from an EMBL/GenBank/DDBJ whole genome shotgun (WGS) entry which is preliminary data.</text>
</comment>
<sequence length="129" mass="15322">LILLIMTTCVNLIGCKNFKKVFTRPNPDIVVKDFFNSLIKKDYVRAYSFLCEENKKLTTIEEFVETIKNFQEIKEYEILSSNVGYKNARILVDLKSISYDEEETTKIEVPLVMQEDIWRIVFYDIEFEK</sequence>